<dbReference type="EMBL" id="DS545384">
    <property type="protein sequence ID" value="EDQ49450.1"/>
    <property type="molecule type" value="Genomic_DNA"/>
</dbReference>
<feature type="region of interest" description="Disordered" evidence="2">
    <location>
        <begin position="1"/>
        <end position="74"/>
    </location>
</feature>
<protein>
    <submittedName>
        <fullName evidence="4">Predicted protein</fullName>
    </submittedName>
</protein>
<evidence type="ECO:0000313" key="4">
    <source>
        <dbReference type="EMBL" id="EDQ49450.1"/>
    </source>
</evidence>
<evidence type="ECO:0000256" key="2">
    <source>
        <dbReference type="SAM" id="MobiDB-lite"/>
    </source>
</evidence>
<dbReference type="PROSITE" id="PS51667">
    <property type="entry name" value="WRC"/>
    <property type="match status" value="1"/>
</dbReference>
<dbReference type="AlphaFoldDB" id="A9U4E9"/>
<feature type="region of interest" description="Disordered" evidence="2">
    <location>
        <begin position="361"/>
        <end position="416"/>
    </location>
</feature>
<accession>A9U4E9</accession>
<feature type="compositionally biased region" description="Polar residues" evidence="2">
    <location>
        <begin position="566"/>
        <end position="584"/>
    </location>
</feature>
<feature type="region of interest" description="Disordered" evidence="2">
    <location>
        <begin position="559"/>
        <end position="586"/>
    </location>
</feature>
<dbReference type="HOGENOM" id="CLU_387044_0_0_1"/>
<feature type="compositionally biased region" description="Basic and acidic residues" evidence="2">
    <location>
        <begin position="97"/>
        <end position="106"/>
    </location>
</feature>
<dbReference type="InterPro" id="IPR014977">
    <property type="entry name" value="WRC_dom"/>
</dbReference>
<evidence type="ECO:0000259" key="3">
    <source>
        <dbReference type="PROSITE" id="PS51667"/>
    </source>
</evidence>
<keyword evidence="1" id="KW-0539">Nucleus</keyword>
<feature type="compositionally biased region" description="Basic and acidic residues" evidence="2">
    <location>
        <begin position="363"/>
        <end position="375"/>
    </location>
</feature>
<feature type="domain" description="WRC" evidence="3">
    <location>
        <begin position="444"/>
        <end position="492"/>
    </location>
</feature>
<dbReference type="PANTHER" id="PTHR34122:SF4">
    <property type="entry name" value="WRC DOMAIN-CONTAINING PROTEIN"/>
    <property type="match status" value="1"/>
</dbReference>
<name>A9U4E9_PHYPA</name>
<evidence type="ECO:0000256" key="1">
    <source>
        <dbReference type="ARBA" id="ARBA00023242"/>
    </source>
</evidence>
<gene>
    <name evidence="4" type="ORF">PHYPADRAFT_173617</name>
</gene>
<sequence>MKIRKQVQKAVEPESAGGPSSLETSEGNKFSRHITLETEKGGRLLLGKSLFGDSSPPRKQAGARSTSASQGGALDHVQYPVNNSLNQAEMRAQGSSLERDQTHESLEYSNSESWEGWTLGQDHLNTRRKYARRSLRSAGAGTLVLRGENGYCNGNAVVASHATKLTKPRMSDWQSRPPITQRRCNLSRGEHSCSNGQCGHPSQEPEGSLLHCLYLQLLAADKEGMTLKEIFASFATQTRFSSLGRNWREHVKEHLKSNPYFRSGAKTRYILCDPPHQAPETSKAGANDHSVDLFDLNEEPKASSKLVSADAKINQGDCDTALSSLDPSVVNIEREGVQTRRKAYERTIEAVLNESVGKFQKTQKTDEIGENRSSDELSTASRSDFHTGTPMDTEPESASIRGFKKRKIPVHDEGPQQSNVRYITGAVPGSLKAMQARIVAEQGVQNGVRCSRKDGSNSHSKWQCPMMAMEGKSLCKHHNFLSERKKARYRKAKRHAEGKRPLRDTKLERNARRSSVLSELQVLNISAGNSLNNGECGTQIDVVSAPTIVNKSNISSTDRILRTRSDAPSNGSLVESNNAQSTEDIYSDTEGRKAVFKFIADTSRQSRSTRKPRMYHAAKKTVEKTAVVSVAPGKSVMKQSVPLIRPPSIPPLPMLYGVRRKSMKNRPLIAL</sequence>
<reference evidence="4" key="1">
    <citation type="journal article" date="2008" name="Science">
        <title>The Physcomitrella genome reveals evolutionary insights into the conquest of land by plants.</title>
        <authorList>
            <person name="Rensing S."/>
            <person name="Lang D."/>
            <person name="Zimmer A."/>
            <person name="Terry A."/>
            <person name="Salamov A."/>
            <person name="Shapiro H."/>
            <person name="Nishiyama T."/>
            <person name="Perroud P.-F."/>
            <person name="Lindquist E."/>
            <person name="Kamisugi Y."/>
            <person name="Tanahashi T."/>
            <person name="Sakakibara K."/>
            <person name="Fujita T."/>
            <person name="Oishi K."/>
            <person name="Shin-I T."/>
            <person name="Kuroki Y."/>
            <person name="Toyoda A."/>
            <person name="Suzuki Y."/>
            <person name="Hashimoto A."/>
            <person name="Yamaguchi K."/>
            <person name="Sugano A."/>
            <person name="Kohara Y."/>
            <person name="Fujiyama A."/>
            <person name="Anterola A."/>
            <person name="Aoki S."/>
            <person name="Ashton N."/>
            <person name="Barbazuk W.B."/>
            <person name="Barker E."/>
            <person name="Bennetzen J."/>
            <person name="Bezanilla M."/>
            <person name="Blankenship R."/>
            <person name="Cho S.H."/>
            <person name="Dutcher S."/>
            <person name="Estelle M."/>
            <person name="Fawcett J.A."/>
            <person name="Gundlach H."/>
            <person name="Hanada K."/>
            <person name="Heyl A."/>
            <person name="Hicks K.A."/>
            <person name="Hugh J."/>
            <person name="Lohr M."/>
            <person name="Mayer K."/>
            <person name="Melkozernov A."/>
            <person name="Murata T."/>
            <person name="Nelson D."/>
            <person name="Pils B."/>
            <person name="Prigge M."/>
            <person name="Reiss B."/>
            <person name="Renner T."/>
            <person name="Rombauts S."/>
            <person name="Rushton P."/>
            <person name="Sanderfoot A."/>
            <person name="Schween G."/>
            <person name="Shiu S.-H."/>
            <person name="Stueber K."/>
            <person name="Theodoulou F.L."/>
            <person name="Tu H."/>
            <person name="Van de Peer Y."/>
            <person name="Verrier P.J."/>
            <person name="Waters E."/>
            <person name="Wood A."/>
            <person name="Yang L."/>
            <person name="Cove D."/>
            <person name="Cuming A."/>
            <person name="Hasebe M."/>
            <person name="Lucas S."/>
            <person name="Mishler D.B."/>
            <person name="Reski R."/>
            <person name="Grigoriev I."/>
            <person name="Quatrano R.S."/>
            <person name="Boore J.L."/>
        </authorList>
    </citation>
    <scope>NUCLEOTIDE SEQUENCE [LARGE SCALE GENOMIC DNA]</scope>
</reference>
<dbReference type="PANTHER" id="PTHR34122">
    <property type="entry name" value="EXPRESSED PROTEIN-RELATED"/>
    <property type="match status" value="1"/>
</dbReference>
<feature type="region of interest" description="Disordered" evidence="2">
    <location>
        <begin position="89"/>
        <end position="111"/>
    </location>
</feature>
<organism>
    <name type="scientific">Physcomitrium patens</name>
    <name type="common">Spreading-leaved earth moss</name>
    <name type="synonym">Physcomitrella patens</name>
    <dbReference type="NCBI Taxonomy" id="3218"/>
    <lineage>
        <taxon>Eukaryota</taxon>
        <taxon>Viridiplantae</taxon>
        <taxon>Streptophyta</taxon>
        <taxon>Embryophyta</taxon>
        <taxon>Bryophyta</taxon>
        <taxon>Bryophytina</taxon>
        <taxon>Bryopsida</taxon>
        <taxon>Funariidae</taxon>
        <taxon>Funariales</taxon>
        <taxon>Funariaceae</taxon>
        <taxon>Physcomitrium</taxon>
    </lineage>
</organism>
<proteinExistence type="predicted"/>